<dbReference type="Pfam" id="PF03720">
    <property type="entry name" value="UDPG_MGDP_dh_C"/>
    <property type="match status" value="1"/>
</dbReference>
<dbReference type="InterPro" id="IPR036291">
    <property type="entry name" value="NAD(P)-bd_dom_sf"/>
</dbReference>
<protein>
    <submittedName>
        <fullName evidence="5">Nucleotide sugar dehydrogenase</fullName>
    </submittedName>
</protein>
<dbReference type="NCBIfam" id="TIGR03026">
    <property type="entry name" value="NDP-sugDHase"/>
    <property type="match status" value="1"/>
</dbReference>
<dbReference type="PANTHER" id="PTHR43491">
    <property type="entry name" value="UDP-N-ACETYL-D-MANNOSAMINE DEHYDROGENASE"/>
    <property type="match status" value="1"/>
</dbReference>
<dbReference type="Gene3D" id="3.40.50.720">
    <property type="entry name" value="NAD(P)-binding Rossmann-like Domain"/>
    <property type="match status" value="2"/>
</dbReference>
<reference evidence="5 6" key="1">
    <citation type="submission" date="2018-02" db="EMBL/GenBank/DDBJ databases">
        <title>Comparative genomes isolates from brazilian mangrove.</title>
        <authorList>
            <person name="Araujo J.E."/>
            <person name="Taketani R.G."/>
            <person name="Silva M.C.P."/>
            <person name="Loureco M.V."/>
            <person name="Andreote F.D."/>
        </authorList>
    </citation>
    <scope>NUCLEOTIDE SEQUENCE [LARGE SCALE GENOMIC DNA]</scope>
    <source>
        <strain evidence="5 6">NAP PRIS-MGV</strain>
    </source>
</reference>
<dbReference type="AlphaFoldDB" id="A0A2S8F9D5"/>
<dbReference type="InterPro" id="IPR014026">
    <property type="entry name" value="UDP-Glc/GDP-Man_DH_dimer"/>
</dbReference>
<sequence length="452" mass="50101">MSPNSPSENVPPEQFVALASAIEQQTAKVGVIGLGYVGLPLIQAFVRAGFRTIGFDSDPTKIERLLAGQSYIKHIDSEWIAHCIAEKQFEPTADMQRLQEADALLICVPTPLSASRDPDLTYVENTARMIAKALRPGQLIVLESTTYPSTTRDVVLPILAESGLQVGQDYFLAYSPEREDPGNPDFNASRIPKVVGGHDEPSLSLACDLYGHAVVQTVPVSSLEVAEACKILENIYRAVNIALVNELKTLLSKLDIDVWEVIDAAKTKPFGFQAFYPGPGLGGHCIPIDPFYLSWLARKNELSTRFIELAGEVNSSMPHYVIQRVIEALNDRCQAVRGSKIGLLGVAYKKDVDDPRESPSFKLMEELLRRGADLSYNDPHIPVLPEMRHYDVPHMSSQELTPQWLASQDLVLIATDHSAYDYDFIVKHSRLVVDTRNATKGVMEHRERIVKA</sequence>
<dbReference type="PIRSF" id="PIRSF000124">
    <property type="entry name" value="UDPglc_GDPman_dh"/>
    <property type="match status" value="1"/>
</dbReference>
<dbReference type="InterPro" id="IPR008927">
    <property type="entry name" value="6-PGluconate_DH-like_C_sf"/>
</dbReference>
<dbReference type="Pfam" id="PF00984">
    <property type="entry name" value="UDPG_MGDP_dh"/>
    <property type="match status" value="1"/>
</dbReference>
<keyword evidence="2" id="KW-0520">NAD</keyword>
<name>A0A2S8F9D5_9BACT</name>
<proteinExistence type="inferred from homology"/>
<keyword evidence="1" id="KW-0560">Oxidoreductase</keyword>
<dbReference type="InterPro" id="IPR028359">
    <property type="entry name" value="UDP_ManNAc/GlcNAc_DH"/>
</dbReference>
<dbReference type="EMBL" id="PUIB01000024">
    <property type="protein sequence ID" value="PQO28776.1"/>
    <property type="molecule type" value="Genomic_DNA"/>
</dbReference>
<gene>
    <name evidence="5" type="ORF">C5Y98_23645</name>
</gene>
<dbReference type="RefSeq" id="WP_105358022.1">
    <property type="nucleotide sequence ID" value="NZ_PUIB01000024.1"/>
</dbReference>
<evidence type="ECO:0000313" key="5">
    <source>
        <dbReference type="EMBL" id="PQO28776.1"/>
    </source>
</evidence>
<feature type="domain" description="UDP-glucose/GDP-mannose dehydrogenase C-terminal" evidence="4">
    <location>
        <begin position="342"/>
        <end position="441"/>
    </location>
</feature>
<dbReference type="SMART" id="SM00984">
    <property type="entry name" value="UDPG_MGDP_dh_C"/>
    <property type="match status" value="1"/>
</dbReference>
<dbReference type="SUPFAM" id="SSF51735">
    <property type="entry name" value="NAD(P)-binding Rossmann-fold domains"/>
    <property type="match status" value="1"/>
</dbReference>
<evidence type="ECO:0000313" key="6">
    <source>
        <dbReference type="Proteomes" id="UP000239388"/>
    </source>
</evidence>
<accession>A0A2S8F9D5</accession>
<dbReference type="GO" id="GO:0016616">
    <property type="term" value="F:oxidoreductase activity, acting on the CH-OH group of donors, NAD or NADP as acceptor"/>
    <property type="evidence" value="ECO:0007669"/>
    <property type="project" value="InterPro"/>
</dbReference>
<dbReference type="Proteomes" id="UP000239388">
    <property type="component" value="Unassembled WGS sequence"/>
</dbReference>
<dbReference type="PIRSF" id="PIRSF500136">
    <property type="entry name" value="UDP_ManNAc_DH"/>
    <property type="match status" value="1"/>
</dbReference>
<dbReference type="GO" id="GO:0000271">
    <property type="term" value="P:polysaccharide biosynthetic process"/>
    <property type="evidence" value="ECO:0007669"/>
    <property type="project" value="InterPro"/>
</dbReference>
<dbReference type="InterPro" id="IPR036220">
    <property type="entry name" value="UDP-Glc/GDP-Man_DH_C_sf"/>
</dbReference>
<comment type="similarity">
    <text evidence="3">Belongs to the UDP-glucose/GDP-mannose dehydrogenase family.</text>
</comment>
<dbReference type="GO" id="GO:0051287">
    <property type="term" value="F:NAD binding"/>
    <property type="evidence" value="ECO:0007669"/>
    <property type="project" value="InterPro"/>
</dbReference>
<dbReference type="Pfam" id="PF03721">
    <property type="entry name" value="UDPG_MGDP_dh_N"/>
    <property type="match status" value="1"/>
</dbReference>
<comment type="caution">
    <text evidence="5">The sequence shown here is derived from an EMBL/GenBank/DDBJ whole genome shotgun (WGS) entry which is preliminary data.</text>
</comment>
<dbReference type="InterPro" id="IPR017476">
    <property type="entry name" value="UDP-Glc/GDP-Man"/>
</dbReference>
<dbReference type="PANTHER" id="PTHR43491:SF1">
    <property type="entry name" value="UDP-N-ACETYL-D-MANNOSAMINE DEHYDROGENASE"/>
    <property type="match status" value="1"/>
</dbReference>
<dbReference type="InterPro" id="IPR014027">
    <property type="entry name" value="UDP-Glc/GDP-Man_DH_C"/>
</dbReference>
<evidence type="ECO:0000256" key="3">
    <source>
        <dbReference type="PIRNR" id="PIRNR000124"/>
    </source>
</evidence>
<dbReference type="OrthoDB" id="9803238at2"/>
<dbReference type="SUPFAM" id="SSF52413">
    <property type="entry name" value="UDP-glucose/GDP-mannose dehydrogenase C-terminal domain"/>
    <property type="match status" value="1"/>
</dbReference>
<evidence type="ECO:0000256" key="1">
    <source>
        <dbReference type="ARBA" id="ARBA00023002"/>
    </source>
</evidence>
<dbReference type="SUPFAM" id="SSF48179">
    <property type="entry name" value="6-phosphogluconate dehydrogenase C-terminal domain-like"/>
    <property type="match status" value="1"/>
</dbReference>
<dbReference type="InterPro" id="IPR001732">
    <property type="entry name" value="UDP-Glc/GDP-Man_DH_N"/>
</dbReference>
<evidence type="ECO:0000256" key="2">
    <source>
        <dbReference type="ARBA" id="ARBA00023027"/>
    </source>
</evidence>
<organism evidence="5 6">
    <name type="scientific">Blastopirellula marina</name>
    <dbReference type="NCBI Taxonomy" id="124"/>
    <lineage>
        <taxon>Bacteria</taxon>
        <taxon>Pseudomonadati</taxon>
        <taxon>Planctomycetota</taxon>
        <taxon>Planctomycetia</taxon>
        <taxon>Pirellulales</taxon>
        <taxon>Pirellulaceae</taxon>
        <taxon>Blastopirellula</taxon>
    </lineage>
</organism>
<evidence type="ECO:0000259" key="4">
    <source>
        <dbReference type="SMART" id="SM00984"/>
    </source>
</evidence>
<dbReference type="GO" id="GO:0016628">
    <property type="term" value="F:oxidoreductase activity, acting on the CH-CH group of donors, NAD or NADP as acceptor"/>
    <property type="evidence" value="ECO:0007669"/>
    <property type="project" value="InterPro"/>
</dbReference>